<comment type="caution">
    <text evidence="2">The sequence shown here is derived from an EMBL/GenBank/DDBJ whole genome shotgun (WGS) entry which is preliminary data.</text>
</comment>
<dbReference type="Pfam" id="PF12697">
    <property type="entry name" value="Abhydrolase_6"/>
    <property type="match status" value="1"/>
</dbReference>
<dbReference type="Gene3D" id="3.40.50.1820">
    <property type="entry name" value="alpha/beta hydrolase"/>
    <property type="match status" value="1"/>
</dbReference>
<dbReference type="SUPFAM" id="SSF53474">
    <property type="entry name" value="alpha/beta-Hydrolases"/>
    <property type="match status" value="1"/>
</dbReference>
<dbReference type="InterPro" id="IPR029058">
    <property type="entry name" value="AB_hydrolase_fold"/>
</dbReference>
<gene>
    <name evidence="2" type="ORF">JMJ35_002846</name>
</gene>
<feature type="domain" description="AB hydrolase-1" evidence="1">
    <location>
        <begin position="55"/>
        <end position="350"/>
    </location>
</feature>
<accession>A0AA39V6I2</accession>
<dbReference type="EMBL" id="JAFEKC020000005">
    <property type="protein sequence ID" value="KAK0514229.1"/>
    <property type="molecule type" value="Genomic_DNA"/>
</dbReference>
<proteinExistence type="predicted"/>
<organism evidence="2 3">
    <name type="scientific">Cladonia borealis</name>
    <dbReference type="NCBI Taxonomy" id="184061"/>
    <lineage>
        <taxon>Eukaryota</taxon>
        <taxon>Fungi</taxon>
        <taxon>Dikarya</taxon>
        <taxon>Ascomycota</taxon>
        <taxon>Pezizomycotina</taxon>
        <taxon>Lecanoromycetes</taxon>
        <taxon>OSLEUM clade</taxon>
        <taxon>Lecanoromycetidae</taxon>
        <taxon>Lecanorales</taxon>
        <taxon>Lecanorineae</taxon>
        <taxon>Cladoniaceae</taxon>
        <taxon>Cladonia</taxon>
    </lineage>
</organism>
<evidence type="ECO:0000313" key="3">
    <source>
        <dbReference type="Proteomes" id="UP001166286"/>
    </source>
</evidence>
<keyword evidence="3" id="KW-1185">Reference proteome</keyword>
<evidence type="ECO:0000313" key="2">
    <source>
        <dbReference type="EMBL" id="KAK0514229.1"/>
    </source>
</evidence>
<evidence type="ECO:0000259" key="1">
    <source>
        <dbReference type="Pfam" id="PF12697"/>
    </source>
</evidence>
<dbReference type="Proteomes" id="UP001166286">
    <property type="component" value="Unassembled WGS sequence"/>
</dbReference>
<protein>
    <recommendedName>
        <fullName evidence="1">AB hydrolase-1 domain-containing protein</fullName>
    </recommendedName>
</protein>
<sequence>MSAVFSVTEHILPGQHIRGYPYGVKSEPAKLRLAIKEYRPLDNIDAAPGSVTIIAAHANGLVKETYEPLWDELHRAFPGKIRAIWIADVSNQGASGVLNEYIQGDDTNWFDHSRDLLRMVNHFEERMPRPIVGISHSIGTAHLVQLSLLHPRLFHGLALIESIIQEGHTGNAPNVAGSSSLRRDLFPSRTAAEQSFRKNKFYQSWDSRALDKYLEYGLRETPTLLYPEAPNGSVTLTTTKHQEVWSFIRSNFISMPNDRQARLMSPDLSEENRTYLFHRPEMAMTFESLPKVRPNVLWVFGGLSPLSPEKFQDEKVARTGTGVGGNGGVNAGSVEKVVVEDGGHMLPFEKIEKCAAILASWLEKQMEDFEAVEKFYREHPSGRSERNMLAVSKLWLDNVRLEPRTKRSDKSKL</sequence>
<dbReference type="InterPro" id="IPR000073">
    <property type="entry name" value="AB_hydrolase_1"/>
</dbReference>
<name>A0AA39V6I2_9LECA</name>
<reference evidence="2" key="1">
    <citation type="submission" date="2023-03" db="EMBL/GenBank/DDBJ databases">
        <title>Complete genome of Cladonia borealis.</title>
        <authorList>
            <person name="Park H."/>
        </authorList>
    </citation>
    <scope>NUCLEOTIDE SEQUENCE</scope>
    <source>
        <strain evidence="2">ANT050790</strain>
    </source>
</reference>
<dbReference type="AlphaFoldDB" id="A0AA39V6I2"/>